<evidence type="ECO:0000256" key="2">
    <source>
        <dbReference type="SAM" id="Phobius"/>
    </source>
</evidence>
<reference evidence="4" key="1">
    <citation type="journal article" date="2019" name="Int. J. Syst. Evol. Microbiol.">
        <title>The Global Catalogue of Microorganisms (GCM) 10K type strain sequencing project: providing services to taxonomists for standard genome sequencing and annotation.</title>
        <authorList>
            <consortium name="The Broad Institute Genomics Platform"/>
            <consortium name="The Broad Institute Genome Sequencing Center for Infectious Disease"/>
            <person name="Wu L."/>
            <person name="Ma J."/>
        </authorList>
    </citation>
    <scope>NUCLEOTIDE SEQUENCE [LARGE SCALE GENOMIC DNA]</scope>
    <source>
        <strain evidence="4">DFY41</strain>
    </source>
</reference>
<sequence>MTEQQTPRRARHLMDPNAPRRPAPATGMSLTQVQKWVMSVLAATTILHLSAGLAIAAIYADADRTDARIGLNVIAAAFGVIAVLVARGIHGARLLTPWLLLGLVPGIVGLWLTFR</sequence>
<evidence type="ECO:0000256" key="1">
    <source>
        <dbReference type="SAM" id="MobiDB-lite"/>
    </source>
</evidence>
<evidence type="ECO:0000313" key="4">
    <source>
        <dbReference type="Proteomes" id="UP001596087"/>
    </source>
</evidence>
<keyword evidence="2" id="KW-1133">Transmembrane helix</keyword>
<protein>
    <submittedName>
        <fullName evidence="3">Uncharacterized protein</fullName>
    </submittedName>
</protein>
<gene>
    <name evidence="3" type="ORF">ACFPGP_18465</name>
</gene>
<keyword evidence="2" id="KW-0472">Membrane</keyword>
<name>A0ABW0BMR0_9ACTN</name>
<evidence type="ECO:0000313" key="3">
    <source>
        <dbReference type="EMBL" id="MFC5178670.1"/>
    </source>
</evidence>
<feature type="region of interest" description="Disordered" evidence="1">
    <location>
        <begin position="1"/>
        <end position="25"/>
    </location>
</feature>
<organism evidence="3 4">
    <name type="scientific">Nocardioides taihuensis</name>
    <dbReference type="NCBI Taxonomy" id="1835606"/>
    <lineage>
        <taxon>Bacteria</taxon>
        <taxon>Bacillati</taxon>
        <taxon>Actinomycetota</taxon>
        <taxon>Actinomycetes</taxon>
        <taxon>Propionibacteriales</taxon>
        <taxon>Nocardioidaceae</taxon>
        <taxon>Nocardioides</taxon>
    </lineage>
</organism>
<comment type="caution">
    <text evidence="3">The sequence shown here is derived from an EMBL/GenBank/DDBJ whole genome shotgun (WGS) entry which is preliminary data.</text>
</comment>
<dbReference type="Proteomes" id="UP001596087">
    <property type="component" value="Unassembled WGS sequence"/>
</dbReference>
<feature type="transmembrane region" description="Helical" evidence="2">
    <location>
        <begin position="71"/>
        <end position="89"/>
    </location>
</feature>
<feature type="transmembrane region" description="Helical" evidence="2">
    <location>
        <begin position="36"/>
        <end position="59"/>
    </location>
</feature>
<feature type="transmembrane region" description="Helical" evidence="2">
    <location>
        <begin position="95"/>
        <end position="114"/>
    </location>
</feature>
<dbReference type="RefSeq" id="WP_378592361.1">
    <property type="nucleotide sequence ID" value="NZ_JBHSKD010000027.1"/>
</dbReference>
<dbReference type="EMBL" id="JBHSKD010000027">
    <property type="protein sequence ID" value="MFC5178670.1"/>
    <property type="molecule type" value="Genomic_DNA"/>
</dbReference>
<proteinExistence type="predicted"/>
<keyword evidence="2" id="KW-0812">Transmembrane</keyword>
<accession>A0ABW0BMR0</accession>
<keyword evidence="4" id="KW-1185">Reference proteome</keyword>